<name>A0ABT7UD54_9FIRM</name>
<reference evidence="1 2" key="3">
    <citation type="submission" date="2023-06" db="EMBL/GenBank/DDBJ databases">
        <authorList>
            <person name="Zeman M."/>
            <person name="Kubasova T."/>
            <person name="Jahodarova E."/>
            <person name="Nykrynova M."/>
            <person name="Rychlik I."/>
        </authorList>
    </citation>
    <scope>NUCLEOTIDE SEQUENCE [LARGE SCALE GENOMIC DNA]</scope>
    <source>
        <strain evidence="1 2">ET39</strain>
    </source>
</reference>
<keyword evidence="2" id="KW-1185">Reference proteome</keyword>
<gene>
    <name evidence="1" type="ORF">QUV96_04420</name>
</gene>
<dbReference type="RefSeq" id="WP_289607346.1">
    <property type="nucleotide sequence ID" value="NZ_JAUDCG010000014.1"/>
</dbReference>
<reference evidence="2" key="2">
    <citation type="submission" date="2023-06" db="EMBL/GenBank/DDBJ databases">
        <title>Identification and characterization of horizontal gene transfer across gut microbiota members of farm animals based on homology search.</title>
        <authorList>
            <person name="Zeman M."/>
            <person name="Kubasova T."/>
            <person name="Jahodarova E."/>
            <person name="Nykrynova M."/>
            <person name="Rychlik I."/>
        </authorList>
    </citation>
    <scope>NUCLEOTIDE SEQUENCE [LARGE SCALE GENOMIC DNA]</scope>
    <source>
        <strain evidence="2">ET39</strain>
    </source>
</reference>
<comment type="caution">
    <text evidence="1">The sequence shown here is derived from an EMBL/GenBank/DDBJ whole genome shotgun (WGS) entry which is preliminary data.</text>
</comment>
<proteinExistence type="predicted"/>
<organism evidence="1 2">
    <name type="scientific">Amedibacillus dolichus</name>
    <dbReference type="NCBI Taxonomy" id="31971"/>
    <lineage>
        <taxon>Bacteria</taxon>
        <taxon>Bacillati</taxon>
        <taxon>Bacillota</taxon>
        <taxon>Erysipelotrichia</taxon>
        <taxon>Erysipelotrichales</taxon>
        <taxon>Erysipelotrichaceae</taxon>
        <taxon>Amedibacillus</taxon>
    </lineage>
</organism>
<reference evidence="1 2" key="1">
    <citation type="submission" date="2023-06" db="EMBL/GenBank/DDBJ databases">
        <title>Identification and characterization of horizontal gene transfer across gut microbiota members of farm animals based on homology search.</title>
        <authorList>
            <person name="Schwarzerova J."/>
            <person name="Nykrynova M."/>
            <person name="Jureckova K."/>
            <person name="Cejkova D."/>
            <person name="Rychlik I."/>
        </authorList>
    </citation>
    <scope>NUCLEOTIDE SEQUENCE [LARGE SCALE GENOMIC DNA]</scope>
    <source>
        <strain evidence="1 2">ET39</strain>
    </source>
</reference>
<protein>
    <submittedName>
        <fullName evidence="1">Uncharacterized protein</fullName>
    </submittedName>
</protein>
<dbReference type="Proteomes" id="UP001529340">
    <property type="component" value="Unassembled WGS sequence"/>
</dbReference>
<evidence type="ECO:0000313" key="2">
    <source>
        <dbReference type="Proteomes" id="UP001529340"/>
    </source>
</evidence>
<evidence type="ECO:0000313" key="1">
    <source>
        <dbReference type="EMBL" id="MDM8156880.1"/>
    </source>
</evidence>
<accession>A0ABT7UD54</accession>
<dbReference type="EMBL" id="JAUDCG010000014">
    <property type="protein sequence ID" value="MDM8156880.1"/>
    <property type="molecule type" value="Genomic_DNA"/>
</dbReference>
<sequence length="252" mass="29367">MRDVFSLLLHMNGKHLGKLSEVKKEISAIERFFDERSIDCRIRSDEDLLRMSAQRDAIVQKEQLDDQLYRSLDSMQDYMQTLQYEEINRLLQVDLKETIQSLKQFVYHGQTILLPCFSMEINERYLRSPALFIYPGYQHQLRHYRSYLQWGTYGTLPYENGFGLFTPMARENGKERIVLHLSQANRFYLLESGTIIETLALPGDLSMDERQRKELAEAFLRLDEAAIICCLLGCEGLKKRLGKKLNALADAA</sequence>